<accession>A0A4R7TB94</accession>
<evidence type="ECO:0000313" key="1">
    <source>
        <dbReference type="EMBL" id="TDU89235.1"/>
    </source>
</evidence>
<proteinExistence type="predicted"/>
<sequence>MKRNSGLVVVSVAAATVAAVVLGGTVASRRVPHSESVAAAAPLPPSTGVPATTGPTRITLALRGLGKGQPPTIPYLVGREVRGGAGGPVRIPGTEDVLEIARVNSSVLALTTNDNGWHLQRLNANGAKSITGVNHLEVNEDRSGAAYAAYDGGLPPVEGGTVYADSGTSLKSLKLKTGWNFKVLAYAAGKVYYQSSDVLGSGATWSTYAWTPGSTKAELVKTIPYLTKLSSDGKTAASTLLVNNSGSCSAINVVSSGVRVWKTCDYSLNGFSPGGAMVFGVPSRDQGSCASAEAVLDTRTGRLLREWKACVQNAAPEDYEHLLLVVSASGASGNNTQYGIVRCAISTGDCELATPLAAERLLLSA</sequence>
<dbReference type="Proteomes" id="UP000295151">
    <property type="component" value="Unassembled WGS sequence"/>
</dbReference>
<comment type="caution">
    <text evidence="1">The sequence shown here is derived from an EMBL/GenBank/DDBJ whole genome shotgun (WGS) entry which is preliminary data.</text>
</comment>
<dbReference type="AlphaFoldDB" id="A0A4R7TB94"/>
<reference evidence="1 2" key="1">
    <citation type="submission" date="2019-03" db="EMBL/GenBank/DDBJ databases">
        <title>Genomic Encyclopedia of Type Strains, Phase III (KMG-III): the genomes of soil and plant-associated and newly described type strains.</title>
        <authorList>
            <person name="Whitman W."/>
        </authorList>
    </citation>
    <scope>NUCLEOTIDE SEQUENCE [LARGE SCALE GENOMIC DNA]</scope>
    <source>
        <strain evidence="1 2">VKM Ac-2575</strain>
    </source>
</reference>
<keyword evidence="2" id="KW-1185">Reference proteome</keyword>
<name>A0A4R7TB94_9ACTN</name>
<organism evidence="1 2">
    <name type="scientific">Kribbella voronezhensis</name>
    <dbReference type="NCBI Taxonomy" id="2512212"/>
    <lineage>
        <taxon>Bacteria</taxon>
        <taxon>Bacillati</taxon>
        <taxon>Actinomycetota</taxon>
        <taxon>Actinomycetes</taxon>
        <taxon>Propionibacteriales</taxon>
        <taxon>Kribbellaceae</taxon>
        <taxon>Kribbella</taxon>
    </lineage>
</organism>
<dbReference type="OrthoDB" id="3814002at2"/>
<gene>
    <name evidence="1" type="ORF">EV138_2796</name>
</gene>
<dbReference type="EMBL" id="SOCE01000001">
    <property type="protein sequence ID" value="TDU89235.1"/>
    <property type="molecule type" value="Genomic_DNA"/>
</dbReference>
<protein>
    <submittedName>
        <fullName evidence="1">Uncharacterized protein</fullName>
    </submittedName>
</protein>
<evidence type="ECO:0000313" key="2">
    <source>
        <dbReference type="Proteomes" id="UP000295151"/>
    </source>
</evidence>